<keyword evidence="3" id="KW-1185">Reference proteome</keyword>
<proteinExistence type="predicted"/>
<evidence type="ECO:0000313" key="2">
    <source>
        <dbReference type="EMBL" id="QTD56146.1"/>
    </source>
</evidence>
<dbReference type="Pfam" id="PF07481">
    <property type="entry name" value="DUF1521"/>
    <property type="match status" value="1"/>
</dbReference>
<organism evidence="2 3">
    <name type="scientific">Parasphingorhabdus cellanae</name>
    <dbReference type="NCBI Taxonomy" id="2806553"/>
    <lineage>
        <taxon>Bacteria</taxon>
        <taxon>Pseudomonadati</taxon>
        <taxon>Pseudomonadota</taxon>
        <taxon>Alphaproteobacteria</taxon>
        <taxon>Sphingomonadales</taxon>
        <taxon>Sphingomonadaceae</taxon>
        <taxon>Parasphingorhabdus</taxon>
    </lineage>
</organism>
<evidence type="ECO:0000259" key="1">
    <source>
        <dbReference type="Pfam" id="PF07481"/>
    </source>
</evidence>
<dbReference type="Proteomes" id="UP000663923">
    <property type="component" value="Chromosome"/>
</dbReference>
<dbReference type="RefSeq" id="WP_207987968.1">
    <property type="nucleotide sequence ID" value="NZ_CP071794.1"/>
</dbReference>
<sequence length="307" mass="32994">MTPTNPAQNNFLTLASPLTPVQLMNGMQLNLAAGIMGQFFNPLNAGPFAGGMLPMMLGLRCFSGMPGCGVLPGGCIPPFTPCPMPDVQPQQQWTAQMTGTGTADVDLGDGYTLQFNEKNSEIFILNENTGEKTRIWGDPHVDVDGKRAFDFWGTTTFTLENGTKITINTEQWNGNPNMYVASQVVVTKGSNALVVDGISQNQLGDLEMTMSNNGYSVDAAHRDGYVLHENDCGSGWNSELTGELATQQDLNATRPGGEYGPGSELPSLGELGSFLGNFLMFGMLFNLPQTDAAQAEFARLMPQLFDA</sequence>
<accession>A0ABX7T3N5</accession>
<name>A0ABX7T3N5_9SPHN</name>
<gene>
    <name evidence="2" type="ORF">J4G78_00620</name>
</gene>
<dbReference type="EMBL" id="CP071794">
    <property type="protein sequence ID" value="QTD56146.1"/>
    <property type="molecule type" value="Genomic_DNA"/>
</dbReference>
<evidence type="ECO:0000313" key="3">
    <source>
        <dbReference type="Proteomes" id="UP000663923"/>
    </source>
</evidence>
<dbReference type="InterPro" id="IPR011086">
    <property type="entry name" value="DUF1521"/>
</dbReference>
<protein>
    <submittedName>
        <fullName evidence="2">DUF1521 domain-containing protein</fullName>
    </submittedName>
</protein>
<reference evidence="2 3" key="1">
    <citation type="submission" date="2021-03" db="EMBL/GenBank/DDBJ databases">
        <title>Complete genome of Parasphingorhabdus_sp.JHSY0214.</title>
        <authorList>
            <person name="Yoo J.H."/>
            <person name="Bae J.W."/>
        </authorList>
    </citation>
    <scope>NUCLEOTIDE SEQUENCE [LARGE SCALE GENOMIC DNA]</scope>
    <source>
        <strain evidence="2 3">JHSY0214</strain>
    </source>
</reference>
<feature type="domain" description="DUF1521" evidence="1">
    <location>
        <begin position="93"/>
        <end position="260"/>
    </location>
</feature>